<dbReference type="EMBL" id="CAFBMK010000015">
    <property type="protein sequence ID" value="CAB4899203.1"/>
    <property type="molecule type" value="Genomic_DNA"/>
</dbReference>
<reference evidence="2" key="1">
    <citation type="submission" date="2020-05" db="EMBL/GenBank/DDBJ databases">
        <authorList>
            <person name="Chiriac C."/>
            <person name="Salcher M."/>
            <person name="Ghai R."/>
            <person name="Kavagutti S V."/>
        </authorList>
    </citation>
    <scope>NUCLEOTIDE SEQUENCE</scope>
</reference>
<name>A0A6J7G549_9ZZZZ</name>
<protein>
    <submittedName>
        <fullName evidence="2">Unannotated protein</fullName>
    </submittedName>
</protein>
<dbReference type="AlphaFoldDB" id="A0A6J7G549"/>
<organism evidence="2">
    <name type="scientific">freshwater metagenome</name>
    <dbReference type="NCBI Taxonomy" id="449393"/>
    <lineage>
        <taxon>unclassified sequences</taxon>
        <taxon>metagenomes</taxon>
        <taxon>ecological metagenomes</taxon>
    </lineage>
</organism>
<accession>A0A6J7G549</accession>
<feature type="region of interest" description="Disordered" evidence="1">
    <location>
        <begin position="1"/>
        <end position="39"/>
    </location>
</feature>
<sequence>MRLASADPADLPRATEAAPADGAPRHVVAGPAAGMTPATAEVPGVPARLQAHLLLVRRG</sequence>
<evidence type="ECO:0000313" key="2">
    <source>
        <dbReference type="EMBL" id="CAB4899203.1"/>
    </source>
</evidence>
<feature type="compositionally biased region" description="Low complexity" evidence="1">
    <location>
        <begin position="27"/>
        <end position="39"/>
    </location>
</feature>
<evidence type="ECO:0000256" key="1">
    <source>
        <dbReference type="SAM" id="MobiDB-lite"/>
    </source>
</evidence>
<proteinExistence type="predicted"/>
<gene>
    <name evidence="2" type="ORF">UFOPK3564_00474</name>
</gene>